<dbReference type="EMBL" id="MDTQ01000001">
    <property type="protein sequence ID" value="ODC03787.1"/>
    <property type="molecule type" value="Genomic_DNA"/>
</dbReference>
<dbReference type="PIRSF" id="PIRSF002741">
    <property type="entry name" value="MppA"/>
    <property type="match status" value="1"/>
</dbReference>
<dbReference type="RefSeq" id="WP_068998306.1">
    <property type="nucleotide sequence ID" value="NZ_MDTQ01000001.1"/>
</dbReference>
<dbReference type="STRING" id="197479.BFW38_09785"/>
<gene>
    <name evidence="5" type="ORF">BFW38_09785</name>
</gene>
<feature type="signal peptide" evidence="3">
    <location>
        <begin position="1"/>
        <end position="22"/>
    </location>
</feature>
<evidence type="ECO:0000313" key="6">
    <source>
        <dbReference type="Proteomes" id="UP000094291"/>
    </source>
</evidence>
<dbReference type="PANTHER" id="PTHR30290">
    <property type="entry name" value="PERIPLASMIC BINDING COMPONENT OF ABC TRANSPORTER"/>
    <property type="match status" value="1"/>
</dbReference>
<proteinExistence type="inferred from homology"/>
<comment type="caution">
    <text evidence="5">The sequence shown here is derived from an EMBL/GenBank/DDBJ whole genome shotgun (WGS) entry which is preliminary data.</text>
</comment>
<dbReference type="CDD" id="cd08517">
    <property type="entry name" value="PBP2_NikA_DppA_OppA_like_13"/>
    <property type="match status" value="1"/>
</dbReference>
<protein>
    <submittedName>
        <fullName evidence="5">Peptide ABC transporter substrate-binding protein</fullName>
    </submittedName>
</protein>
<dbReference type="Gene3D" id="3.40.190.10">
    <property type="entry name" value="Periplasmic binding protein-like II"/>
    <property type="match status" value="1"/>
</dbReference>
<dbReference type="GO" id="GO:0030288">
    <property type="term" value="C:outer membrane-bounded periplasmic space"/>
    <property type="evidence" value="ECO:0007669"/>
    <property type="project" value="UniProtKB-ARBA"/>
</dbReference>
<evidence type="ECO:0000256" key="2">
    <source>
        <dbReference type="ARBA" id="ARBA00022729"/>
    </source>
</evidence>
<dbReference type="InterPro" id="IPR039424">
    <property type="entry name" value="SBP_5"/>
</dbReference>
<keyword evidence="2 3" id="KW-0732">Signal</keyword>
<dbReference type="GO" id="GO:0043190">
    <property type="term" value="C:ATP-binding cassette (ABC) transporter complex"/>
    <property type="evidence" value="ECO:0007669"/>
    <property type="project" value="InterPro"/>
</dbReference>
<dbReference type="InterPro" id="IPR000914">
    <property type="entry name" value="SBP_5_dom"/>
</dbReference>
<dbReference type="Pfam" id="PF00496">
    <property type="entry name" value="SBP_bac_5"/>
    <property type="match status" value="1"/>
</dbReference>
<dbReference type="Proteomes" id="UP000094291">
    <property type="component" value="Unassembled WGS sequence"/>
</dbReference>
<dbReference type="GO" id="GO:1904680">
    <property type="term" value="F:peptide transmembrane transporter activity"/>
    <property type="evidence" value="ECO:0007669"/>
    <property type="project" value="TreeGrafter"/>
</dbReference>
<dbReference type="Gene3D" id="3.10.105.10">
    <property type="entry name" value="Dipeptide-binding Protein, Domain 3"/>
    <property type="match status" value="1"/>
</dbReference>
<dbReference type="GO" id="GO:0015833">
    <property type="term" value="P:peptide transport"/>
    <property type="evidence" value="ECO:0007669"/>
    <property type="project" value="TreeGrafter"/>
</dbReference>
<dbReference type="AlphaFoldDB" id="A0A1E2V9Y9"/>
<evidence type="ECO:0000256" key="3">
    <source>
        <dbReference type="SAM" id="SignalP"/>
    </source>
</evidence>
<comment type="similarity">
    <text evidence="1">Belongs to the bacterial solute-binding protein 5 family.</text>
</comment>
<dbReference type="SUPFAM" id="SSF53850">
    <property type="entry name" value="Periplasmic binding protein-like II"/>
    <property type="match status" value="1"/>
</dbReference>
<evidence type="ECO:0000259" key="4">
    <source>
        <dbReference type="Pfam" id="PF00496"/>
    </source>
</evidence>
<sequence length="518" mass="58148">MKLSRSLLVLVASASLTITAWGKTPQSGGMINVAIQPEPPGLMLGLIQNAPTQRVAGNIYEGLLRYSTDLKPQPQLAQSWDISDDGMTYTFHLHDGVKWHDGQPFSADDVVFSADVFLRQTNPRTRMILQHVKSIQAPDPQTVVFQLKAPFPPFIQAFEVGTMPMVPKHIYEGTDFRSNPANNTPIGTGPFKFVKWDRGSVIQLAKNEDYYEPGKPYLDGIYWHVIPDAASRAAAYENGTLDVMPAGSVENFDIPRLSGLDNSCMTEKGNEYFNPFAMLWLNNREGPTRDARFRQAVMYAMDRDFAKNVLWNGLGNVAQGPFSTKLAAHDENIKGYPYDPDKAKALLDEMGYDGEPVRLLPMPYGETWTRWGEAIRQNLEAVGINVETEATDVAGWNQRISQWNYDIAFTYLFQYGDPALGIARTYISSNIAKGSPWNNVEGYRNPEVDQLFTEAAGMNDPDKRQALYHQIQHKLYDDVPVAWLMELGFPTIYRCNVHDLISTGIGLSDGFKNAWIEQ</sequence>
<organism evidence="5 6">
    <name type="scientific">Terasakiispira papahanaumokuakeensis</name>
    <dbReference type="NCBI Taxonomy" id="197479"/>
    <lineage>
        <taxon>Bacteria</taxon>
        <taxon>Pseudomonadati</taxon>
        <taxon>Pseudomonadota</taxon>
        <taxon>Gammaproteobacteria</taxon>
        <taxon>Oceanospirillales</taxon>
        <taxon>Terasakiispira</taxon>
    </lineage>
</organism>
<reference evidence="5 6" key="1">
    <citation type="submission" date="2016-08" db="EMBL/GenBank/DDBJ databases">
        <authorList>
            <person name="Seilhamer J.J."/>
        </authorList>
    </citation>
    <scope>NUCLEOTIDE SEQUENCE [LARGE SCALE GENOMIC DNA]</scope>
    <source>
        <strain evidence="5 6">PH27A</strain>
    </source>
</reference>
<evidence type="ECO:0000256" key="1">
    <source>
        <dbReference type="ARBA" id="ARBA00005695"/>
    </source>
</evidence>
<dbReference type="InterPro" id="IPR030678">
    <property type="entry name" value="Peptide/Ni-bd"/>
</dbReference>
<keyword evidence="6" id="KW-1185">Reference proteome</keyword>
<dbReference type="PANTHER" id="PTHR30290:SF38">
    <property type="entry name" value="D,D-DIPEPTIDE-BINDING PERIPLASMIC PROTEIN DDPA-RELATED"/>
    <property type="match status" value="1"/>
</dbReference>
<name>A0A1E2V9Y9_9GAMM</name>
<accession>A0A1E2V9Y9</accession>
<feature type="domain" description="Solute-binding protein family 5" evidence="4">
    <location>
        <begin position="71"/>
        <end position="421"/>
    </location>
</feature>
<feature type="chain" id="PRO_5009119662" evidence="3">
    <location>
        <begin position="23"/>
        <end position="518"/>
    </location>
</feature>
<evidence type="ECO:0000313" key="5">
    <source>
        <dbReference type="EMBL" id="ODC03787.1"/>
    </source>
</evidence>
<dbReference type="OrthoDB" id="9801912at2"/>